<dbReference type="InterPro" id="IPR003439">
    <property type="entry name" value="ABC_transporter-like_ATP-bd"/>
</dbReference>
<dbReference type="SUPFAM" id="SSF52540">
    <property type="entry name" value="P-loop containing nucleoside triphosphate hydrolases"/>
    <property type="match status" value="1"/>
</dbReference>
<proteinExistence type="predicted"/>
<accession>A0A0L8V624</accession>
<dbReference type="GO" id="GO:0005524">
    <property type="term" value="F:ATP binding"/>
    <property type="evidence" value="ECO:0007669"/>
    <property type="project" value="UniProtKB-KW"/>
</dbReference>
<dbReference type="InterPro" id="IPR003593">
    <property type="entry name" value="AAA+_ATPase"/>
</dbReference>
<dbReference type="OrthoDB" id="9801987at2"/>
<dbReference type="EMBL" id="LGIA01000174">
    <property type="protein sequence ID" value="KOH43945.1"/>
    <property type="molecule type" value="Genomic_DNA"/>
</dbReference>
<dbReference type="PANTHER" id="PTHR43158:SF1">
    <property type="entry name" value="ABC TRANSPORTER, ATP-BINDING PROTEIN"/>
    <property type="match status" value="1"/>
</dbReference>
<comment type="caution">
    <text evidence="4">The sequence shown here is derived from an EMBL/GenBank/DDBJ whole genome shotgun (WGS) entry which is preliminary data.</text>
</comment>
<name>A0A0L8V624_9BACT</name>
<protein>
    <recommendedName>
        <fullName evidence="3">ABC transporter domain-containing protein</fullName>
    </recommendedName>
</protein>
<dbReference type="SMART" id="SM00382">
    <property type="entry name" value="AAA"/>
    <property type="match status" value="1"/>
</dbReference>
<evidence type="ECO:0000313" key="5">
    <source>
        <dbReference type="Proteomes" id="UP000036958"/>
    </source>
</evidence>
<dbReference type="PROSITE" id="PS50893">
    <property type="entry name" value="ABC_TRANSPORTER_2"/>
    <property type="match status" value="1"/>
</dbReference>
<keyword evidence="1" id="KW-0547">Nucleotide-binding</keyword>
<evidence type="ECO:0000256" key="2">
    <source>
        <dbReference type="ARBA" id="ARBA00022840"/>
    </source>
</evidence>
<dbReference type="Pfam" id="PF00005">
    <property type="entry name" value="ABC_tran"/>
    <property type="match status" value="1"/>
</dbReference>
<feature type="domain" description="ABC transporter" evidence="3">
    <location>
        <begin position="5"/>
        <end position="216"/>
    </location>
</feature>
<keyword evidence="5" id="KW-1185">Reference proteome</keyword>
<evidence type="ECO:0000313" key="4">
    <source>
        <dbReference type="EMBL" id="KOH43945.1"/>
    </source>
</evidence>
<dbReference type="Proteomes" id="UP000036958">
    <property type="component" value="Unassembled WGS sequence"/>
</dbReference>
<dbReference type="PANTHER" id="PTHR43158">
    <property type="entry name" value="SKFA PEPTIDE EXPORT ATP-BINDING PROTEIN SKFE"/>
    <property type="match status" value="1"/>
</dbReference>
<reference evidence="5" key="1">
    <citation type="submission" date="2015-07" db="EMBL/GenBank/DDBJ databases">
        <title>Genome sequencing of Sunxiuqinia dokdonensis strain SK.</title>
        <authorList>
            <person name="Ahn S."/>
            <person name="Kim B.-C."/>
        </authorList>
    </citation>
    <scope>NUCLEOTIDE SEQUENCE [LARGE SCALE GENOMIC DNA]</scope>
    <source>
        <strain evidence="5">SK</strain>
    </source>
</reference>
<evidence type="ECO:0000259" key="3">
    <source>
        <dbReference type="PROSITE" id="PS50893"/>
    </source>
</evidence>
<dbReference type="RefSeq" id="WP_053185255.1">
    <property type="nucleotide sequence ID" value="NZ_LGIA01000174.1"/>
</dbReference>
<dbReference type="AlphaFoldDB" id="A0A0L8V624"/>
<dbReference type="STRING" id="1409788.NC99_32360"/>
<dbReference type="GO" id="GO:0016887">
    <property type="term" value="F:ATP hydrolysis activity"/>
    <property type="evidence" value="ECO:0007669"/>
    <property type="project" value="InterPro"/>
</dbReference>
<dbReference type="Gene3D" id="3.40.50.300">
    <property type="entry name" value="P-loop containing nucleotide triphosphate hydrolases"/>
    <property type="match status" value="1"/>
</dbReference>
<sequence>MNHSLEVDSIILEFGTKRVLQDIYLKNATGEVTGILGRNGCGKTCLMNIIYGELKIIDKSVRVDGKAIFDGYRNPEILKYLPQVHFIPKSLTLKRIFKDFNLSFSRFIEYFPEFEKYHHSKLRKLSSGEKRIVEIYSIVASKTRFCMLDEPFSQVMPVHVESIKSIINKEKENKGIIITDHLYEHIIDVCDQVYVIVNGKTYLTQDKSDLVKLGYISKT</sequence>
<gene>
    <name evidence="4" type="ORF">NC99_32360</name>
</gene>
<organism evidence="4 5">
    <name type="scientific">Sunxiuqinia dokdonensis</name>
    <dbReference type="NCBI Taxonomy" id="1409788"/>
    <lineage>
        <taxon>Bacteria</taxon>
        <taxon>Pseudomonadati</taxon>
        <taxon>Bacteroidota</taxon>
        <taxon>Bacteroidia</taxon>
        <taxon>Marinilabiliales</taxon>
        <taxon>Prolixibacteraceae</taxon>
        <taxon>Sunxiuqinia</taxon>
    </lineage>
</organism>
<keyword evidence="2" id="KW-0067">ATP-binding</keyword>
<dbReference type="InterPro" id="IPR027417">
    <property type="entry name" value="P-loop_NTPase"/>
</dbReference>
<evidence type="ECO:0000256" key="1">
    <source>
        <dbReference type="ARBA" id="ARBA00022741"/>
    </source>
</evidence>